<dbReference type="EMBL" id="CAMGYJ010000003">
    <property type="protein sequence ID" value="CAI0396056.1"/>
    <property type="molecule type" value="Genomic_DNA"/>
</dbReference>
<reference evidence="1" key="1">
    <citation type="submission" date="2022-08" db="EMBL/GenBank/DDBJ databases">
        <authorList>
            <person name="Gutierrez-Valencia J."/>
        </authorList>
    </citation>
    <scope>NUCLEOTIDE SEQUENCE</scope>
</reference>
<dbReference type="AlphaFoldDB" id="A0AAV0IF15"/>
<dbReference type="Proteomes" id="UP001154282">
    <property type="component" value="Unassembled WGS sequence"/>
</dbReference>
<protein>
    <submittedName>
        <fullName evidence="1">Uncharacterized protein</fullName>
    </submittedName>
</protein>
<comment type="caution">
    <text evidence="1">The sequence shown here is derived from an EMBL/GenBank/DDBJ whole genome shotgun (WGS) entry which is preliminary data.</text>
</comment>
<organism evidence="1 2">
    <name type="scientific">Linum tenue</name>
    <dbReference type="NCBI Taxonomy" id="586396"/>
    <lineage>
        <taxon>Eukaryota</taxon>
        <taxon>Viridiplantae</taxon>
        <taxon>Streptophyta</taxon>
        <taxon>Embryophyta</taxon>
        <taxon>Tracheophyta</taxon>
        <taxon>Spermatophyta</taxon>
        <taxon>Magnoliopsida</taxon>
        <taxon>eudicotyledons</taxon>
        <taxon>Gunneridae</taxon>
        <taxon>Pentapetalae</taxon>
        <taxon>rosids</taxon>
        <taxon>fabids</taxon>
        <taxon>Malpighiales</taxon>
        <taxon>Linaceae</taxon>
        <taxon>Linum</taxon>
    </lineage>
</organism>
<proteinExistence type="predicted"/>
<sequence length="160" mass="18222">MAPGSHPHHLIRALISLLTHSHPTTILFSHTILKPNFGLPRRQDRQWSFPSQNPSSMLNTRPPLRIRMNTSHSNDQHPFHLHNTELTFQLLISSFHQLPSLPTPPHPIHQHEFPTFIHGPSSSSHFQNHHSIAVHICLLCRNTTVDILGCEVTHCPSWDG</sequence>
<evidence type="ECO:0000313" key="1">
    <source>
        <dbReference type="EMBL" id="CAI0396056.1"/>
    </source>
</evidence>
<evidence type="ECO:0000313" key="2">
    <source>
        <dbReference type="Proteomes" id="UP001154282"/>
    </source>
</evidence>
<accession>A0AAV0IF15</accession>
<gene>
    <name evidence="1" type="ORF">LITE_LOCUS8959</name>
</gene>
<keyword evidence="2" id="KW-1185">Reference proteome</keyword>
<name>A0AAV0IF15_9ROSI</name>